<feature type="region of interest" description="Disordered" evidence="2">
    <location>
        <begin position="463"/>
        <end position="559"/>
    </location>
</feature>
<dbReference type="EMBL" id="JALJOQ010000025">
    <property type="protein sequence ID" value="KAK9808256.1"/>
    <property type="molecule type" value="Genomic_DNA"/>
</dbReference>
<organism evidence="4 5">
    <name type="scientific">Symbiochloris irregularis</name>
    <dbReference type="NCBI Taxonomy" id="706552"/>
    <lineage>
        <taxon>Eukaryota</taxon>
        <taxon>Viridiplantae</taxon>
        <taxon>Chlorophyta</taxon>
        <taxon>core chlorophytes</taxon>
        <taxon>Trebouxiophyceae</taxon>
        <taxon>Trebouxiales</taxon>
        <taxon>Trebouxiaceae</taxon>
        <taxon>Symbiochloris</taxon>
    </lineage>
</organism>
<dbReference type="SUPFAM" id="SSF57959">
    <property type="entry name" value="Leucine zipper domain"/>
    <property type="match status" value="1"/>
</dbReference>
<feature type="region of interest" description="Disordered" evidence="2">
    <location>
        <begin position="680"/>
        <end position="702"/>
    </location>
</feature>
<feature type="coiled-coil region" evidence="1">
    <location>
        <begin position="113"/>
        <end position="155"/>
    </location>
</feature>
<dbReference type="Proteomes" id="UP001465755">
    <property type="component" value="Unassembled WGS sequence"/>
</dbReference>
<evidence type="ECO:0000259" key="3">
    <source>
        <dbReference type="Pfam" id="PF00170"/>
    </source>
</evidence>
<protein>
    <recommendedName>
        <fullName evidence="3">BZIP domain-containing protein</fullName>
    </recommendedName>
</protein>
<proteinExistence type="predicted"/>
<dbReference type="GO" id="GO:0003700">
    <property type="term" value="F:DNA-binding transcription factor activity"/>
    <property type="evidence" value="ECO:0007669"/>
    <property type="project" value="InterPro"/>
</dbReference>
<dbReference type="InterPro" id="IPR046347">
    <property type="entry name" value="bZIP_sf"/>
</dbReference>
<evidence type="ECO:0000313" key="5">
    <source>
        <dbReference type="Proteomes" id="UP001465755"/>
    </source>
</evidence>
<gene>
    <name evidence="4" type="ORF">WJX73_004087</name>
</gene>
<evidence type="ECO:0000256" key="1">
    <source>
        <dbReference type="SAM" id="Coils"/>
    </source>
</evidence>
<evidence type="ECO:0000313" key="4">
    <source>
        <dbReference type="EMBL" id="KAK9808256.1"/>
    </source>
</evidence>
<keyword evidence="1" id="KW-0175">Coiled coil</keyword>
<feature type="compositionally biased region" description="Basic and acidic residues" evidence="2">
    <location>
        <begin position="89"/>
        <end position="102"/>
    </location>
</feature>
<dbReference type="Pfam" id="PF00170">
    <property type="entry name" value="bZIP_1"/>
    <property type="match status" value="1"/>
</dbReference>
<reference evidence="4 5" key="1">
    <citation type="journal article" date="2024" name="Nat. Commun.">
        <title>Phylogenomics reveals the evolutionary origins of lichenization in chlorophyte algae.</title>
        <authorList>
            <person name="Puginier C."/>
            <person name="Libourel C."/>
            <person name="Otte J."/>
            <person name="Skaloud P."/>
            <person name="Haon M."/>
            <person name="Grisel S."/>
            <person name="Petersen M."/>
            <person name="Berrin J.G."/>
            <person name="Delaux P.M."/>
            <person name="Dal Grande F."/>
            <person name="Keller J."/>
        </authorList>
    </citation>
    <scope>NUCLEOTIDE SEQUENCE [LARGE SCALE GENOMIC DNA]</scope>
    <source>
        <strain evidence="4 5">SAG 2036</strain>
    </source>
</reference>
<evidence type="ECO:0000256" key="2">
    <source>
        <dbReference type="SAM" id="MobiDB-lite"/>
    </source>
</evidence>
<sequence length="756" mass="81418">MDDSGSEDTDGRQVPRGPRRKSSRTRGGAPQAGSAADLRSGTVGRGRGLARGLGTSSGEGDLAASRRSDDSREVGQHRTSDDAGLSDDVAQRSRSESEREHGTGGSPAAQPERNIAAEKAMALQAKNRRAQQRFRARQKEKVSVLQTKVDGLEEEMAELLIGSTQLDASQQAMDDGITVTAGSQPLHLSPAKILQTTCEEATVIWQHFVTALADLQKNLNSPAPSMRAATSERITQVQSEACIFMMRFSLYNPINSRQWMASNMEEPAGAHMHEESGSWHDRWRDVANVLQLSPRQKAFITRLRQVHQQSMGQILHDRGLARMLVNTAMPRHIGMHHTSICHLQAHEAIQQLRSSLWQEHILLLDFMSHIYREVFRPEQVALCFVHSYPYVPDVMAMSCWIAHANGDPHALDLLLPHAGHHAGMHSPPLSPVSTEGYERVPEASSGFSHETLSPLRALTVHGHGGTVAGQQHSNPSSPGIPTPASSVSPVLSHAGMENPFADKAHLPLPARSRSPMSGLTDYTSATMRRRSGTPPSAPAHRQGLALQQSSLSAHGSGTPFLRQDDMPSISAPPQGGQAEAAFMLASLEAMAPLPAGGLETRHMHGAGLQSGDVDMSGHMSGYVSDGQALPLGNDPFGAVGPMFGAHAQLPPLQHPPDLGLPPIGSQFDRHRLGSALELTGAHSMPPSFRDRQGTSESARMPPLPPGFRGLQPPLGPDDMRHLHEAFGKEEGALLFAATHKLNTSTSPQVEEPTLQG</sequence>
<comment type="caution">
    <text evidence="4">The sequence shown here is derived from an EMBL/GenBank/DDBJ whole genome shotgun (WGS) entry which is preliminary data.</text>
</comment>
<dbReference type="AlphaFoldDB" id="A0AAW1P6R6"/>
<name>A0AAW1P6R6_9CHLO</name>
<dbReference type="Gene3D" id="1.20.5.170">
    <property type="match status" value="1"/>
</dbReference>
<feature type="compositionally biased region" description="Polar residues" evidence="2">
    <location>
        <begin position="545"/>
        <end position="555"/>
    </location>
</feature>
<dbReference type="InterPro" id="IPR004827">
    <property type="entry name" value="bZIP"/>
</dbReference>
<accession>A0AAW1P6R6</accession>
<keyword evidence="5" id="KW-1185">Reference proteome</keyword>
<feature type="compositionally biased region" description="Polar residues" evidence="2">
    <location>
        <begin position="468"/>
        <end position="489"/>
    </location>
</feature>
<feature type="compositionally biased region" description="Polar residues" evidence="2">
    <location>
        <begin position="514"/>
        <end position="526"/>
    </location>
</feature>
<feature type="region of interest" description="Disordered" evidence="2">
    <location>
        <begin position="1"/>
        <end position="113"/>
    </location>
</feature>
<feature type="compositionally biased region" description="Basic and acidic residues" evidence="2">
    <location>
        <begin position="64"/>
        <end position="81"/>
    </location>
</feature>
<feature type="compositionally biased region" description="Gly residues" evidence="2">
    <location>
        <begin position="43"/>
        <end position="57"/>
    </location>
</feature>
<feature type="domain" description="BZIP" evidence="3">
    <location>
        <begin position="124"/>
        <end position="165"/>
    </location>
</feature>